<comment type="similarity">
    <text evidence="4">Belongs to the TonB-dependent receptor family.</text>
</comment>
<dbReference type="OrthoDB" id="5476657at2"/>
<evidence type="ECO:0000256" key="4">
    <source>
        <dbReference type="RuleBase" id="RU003357"/>
    </source>
</evidence>
<keyword evidence="2 4" id="KW-0472">Membrane</keyword>
<dbReference type="InterPro" id="IPR012910">
    <property type="entry name" value="Plug_dom"/>
</dbReference>
<dbReference type="EMBL" id="JTDN01000002">
    <property type="protein sequence ID" value="KHL24639.1"/>
    <property type="molecule type" value="Genomic_DNA"/>
</dbReference>
<dbReference type="Pfam" id="PF00593">
    <property type="entry name" value="TonB_dep_Rec_b-barrel"/>
    <property type="match status" value="1"/>
</dbReference>
<dbReference type="Pfam" id="PF07715">
    <property type="entry name" value="Plug"/>
    <property type="match status" value="1"/>
</dbReference>
<evidence type="ECO:0000313" key="9">
    <source>
        <dbReference type="EMBL" id="KHL24639.1"/>
    </source>
</evidence>
<evidence type="ECO:0000259" key="8">
    <source>
        <dbReference type="Pfam" id="PF07715"/>
    </source>
</evidence>
<keyword evidence="6" id="KW-0732">Signal</keyword>
<protein>
    <submittedName>
        <fullName evidence="9">TonB-dependent receptor</fullName>
    </submittedName>
</protein>
<feature type="compositionally biased region" description="Polar residues" evidence="5">
    <location>
        <begin position="441"/>
        <end position="451"/>
    </location>
</feature>
<dbReference type="PANTHER" id="PTHR40980:SF3">
    <property type="entry name" value="TONB-DEPENDENT RECEPTOR-LIKE BETA-BARREL DOMAIN-CONTAINING PROTEIN"/>
    <property type="match status" value="1"/>
</dbReference>
<evidence type="ECO:0000256" key="5">
    <source>
        <dbReference type="SAM" id="MobiDB-lite"/>
    </source>
</evidence>
<dbReference type="InterPro" id="IPR036942">
    <property type="entry name" value="Beta-barrel_TonB_sf"/>
</dbReference>
<dbReference type="InterPro" id="IPR010104">
    <property type="entry name" value="TonB_rcpt_bac"/>
</dbReference>
<comment type="caution">
    <text evidence="9">The sequence shown here is derived from an EMBL/GenBank/DDBJ whole genome shotgun (WGS) entry which is preliminary data.</text>
</comment>
<dbReference type="InterPro" id="IPR000531">
    <property type="entry name" value="Beta-barrel_TonB"/>
</dbReference>
<keyword evidence="3" id="KW-0998">Cell outer membrane</keyword>
<sequence length="1065" mass="113665">MRAFAVSKLTLSASMLALSTAIVVTPAVAQQTGSPSNPQPGSETETGTQGVGALPTGNPAARGDDGPASGDEIIVTGVRASLEAAAAIKRNSVGVVDAISAEDIGKFPDTNLAESLQRIPGVSIDRRNGEGSQVTVRGFGPSFNLVTINGRQLATTDVNTVGGDASVDFGRATSRSFDFQNLASEGVTRLEVYKTGRAAVPTGGIGASINVVTQRPLEGAAEGLRGSIGGKGLYDASRDGFSVTPEVTGVVSWSNPADTFGVSAFGAYQKRKSAAASSVVNGWNIRPYSDVATIVADTVVENAPTDVSQLVGIPDDSRYNYSTFERERINGSLTMQFRPVEGLTITGDALYAQNAVSEARNDQTNWFNTPFDRIVFDDDPVVRTAVILEEGRRYGTKDIGFEQQYRATKSELQSYGLNATYELAEGLTLSLDGNHSKSETNPDAPNGASSTLFSMGAPVVDGHSADHTGDIPSQRWTLNDAAGNRNGVLDIGDLGSQVGRTNASRQEQRVNQLRADLGWDFGDGDRFDLGATYIDAKMTSERQQTEQILGNWGITQAGDIAALAGDLVEQFCQGCKYSKFNATDNDISFRGNAVDLLNLFSPIYAQDNQPLVAGIQAPTTGNQPSVTANQFDEVSEKILAVYAQTTLNFDIGGRDAKITAGVRWENTKVESVAQQAIPTAIVWTSDNDFSVRVGNDLQNIVAEGEYNNLLPSIDFQLEPMDDVVARVSYSRTLARPDYGNLFASTTAGAPGRPIALDGQATGGTGNPSLRPLLSDNIDVSLEWYYDRSSYVSFGFFAKRVNNFVGSGTVVQPLFGLRDPTSGAPGTRSGTALTELQRLGLDASEVQLFTLTALLDKYNGQLAPATAEFQANVVNGNLNQAYADAILAQFDVTANATDPLFDFQVTTPINNQAANIYGFEVQGQHFFGDSGFGVSASYTNVNGDVGADRGAPIGVDQFALIGLSDTLNVTGIFEKYGFSGRIAYNWRDSFLSGLNRGGTNRNPVFTKAFGTLDLATSYDVTENVSVSFEAINLLSATVRTYGRSERQMFFASELKPRYFVGARFRF</sequence>
<evidence type="ECO:0000256" key="2">
    <source>
        <dbReference type="ARBA" id="ARBA00023136"/>
    </source>
</evidence>
<dbReference type="Gene3D" id="2.170.130.10">
    <property type="entry name" value="TonB-dependent receptor, plug domain"/>
    <property type="match status" value="1"/>
</dbReference>
<dbReference type="SUPFAM" id="SSF56935">
    <property type="entry name" value="Porins"/>
    <property type="match status" value="1"/>
</dbReference>
<evidence type="ECO:0000256" key="3">
    <source>
        <dbReference type="ARBA" id="ARBA00023237"/>
    </source>
</evidence>
<reference evidence="9 10" key="1">
    <citation type="submission" date="2014-11" db="EMBL/GenBank/DDBJ databases">
        <title>Draft genome sequence of Kirrobacter mercurialis.</title>
        <authorList>
            <person name="Coil D.A."/>
            <person name="Eisen J.A."/>
        </authorList>
    </citation>
    <scope>NUCLEOTIDE SEQUENCE [LARGE SCALE GENOMIC DNA]</scope>
    <source>
        <strain evidence="9 10">Coronado</strain>
    </source>
</reference>
<feature type="domain" description="TonB-dependent receptor plug" evidence="8">
    <location>
        <begin position="89"/>
        <end position="203"/>
    </location>
</feature>
<name>A0A0B2BT78_9SPHN</name>
<comment type="subcellular location">
    <subcellularLocation>
        <location evidence="1 4">Cell outer membrane</location>
    </subcellularLocation>
</comment>
<keyword evidence="10" id="KW-1185">Reference proteome</keyword>
<dbReference type="InterPro" id="IPR037066">
    <property type="entry name" value="Plug_dom_sf"/>
</dbReference>
<dbReference type="PANTHER" id="PTHR40980">
    <property type="entry name" value="PLUG DOMAIN-CONTAINING PROTEIN"/>
    <property type="match status" value="1"/>
</dbReference>
<feature type="compositionally biased region" description="Polar residues" evidence="5">
    <location>
        <begin position="30"/>
        <end position="48"/>
    </location>
</feature>
<keyword evidence="9" id="KW-0675">Receptor</keyword>
<proteinExistence type="inferred from homology"/>
<evidence type="ECO:0000256" key="1">
    <source>
        <dbReference type="ARBA" id="ARBA00004442"/>
    </source>
</evidence>
<feature type="region of interest" description="Disordered" evidence="5">
    <location>
        <begin position="432"/>
        <end position="451"/>
    </location>
</feature>
<dbReference type="AlphaFoldDB" id="A0A0B2BT78"/>
<evidence type="ECO:0000259" key="7">
    <source>
        <dbReference type="Pfam" id="PF00593"/>
    </source>
</evidence>
<feature type="domain" description="TonB-dependent receptor-like beta-barrel" evidence="7">
    <location>
        <begin position="472"/>
        <end position="1032"/>
    </location>
</feature>
<feature type="signal peptide" evidence="6">
    <location>
        <begin position="1"/>
        <end position="29"/>
    </location>
</feature>
<evidence type="ECO:0000256" key="6">
    <source>
        <dbReference type="SAM" id="SignalP"/>
    </source>
</evidence>
<dbReference type="NCBIfam" id="TIGR01782">
    <property type="entry name" value="TonB-Xanth-Caul"/>
    <property type="match status" value="1"/>
</dbReference>
<feature type="region of interest" description="Disordered" evidence="5">
    <location>
        <begin position="30"/>
        <end position="69"/>
    </location>
</feature>
<dbReference type="Proteomes" id="UP000030988">
    <property type="component" value="Unassembled WGS sequence"/>
</dbReference>
<dbReference type="STRING" id="1572751.PK98_11775"/>
<evidence type="ECO:0000313" key="10">
    <source>
        <dbReference type="Proteomes" id="UP000030988"/>
    </source>
</evidence>
<dbReference type="Gene3D" id="2.40.170.20">
    <property type="entry name" value="TonB-dependent receptor, beta-barrel domain"/>
    <property type="match status" value="1"/>
</dbReference>
<gene>
    <name evidence="9" type="ORF">PK98_11775</name>
</gene>
<organism evidence="9 10">
    <name type="scientific">Croceibacterium mercuriale</name>
    <dbReference type="NCBI Taxonomy" id="1572751"/>
    <lineage>
        <taxon>Bacteria</taxon>
        <taxon>Pseudomonadati</taxon>
        <taxon>Pseudomonadota</taxon>
        <taxon>Alphaproteobacteria</taxon>
        <taxon>Sphingomonadales</taxon>
        <taxon>Erythrobacteraceae</taxon>
        <taxon>Croceibacterium</taxon>
    </lineage>
</organism>
<dbReference type="GO" id="GO:0009279">
    <property type="term" value="C:cell outer membrane"/>
    <property type="evidence" value="ECO:0007669"/>
    <property type="project" value="UniProtKB-SubCell"/>
</dbReference>
<accession>A0A0B2BT78</accession>
<feature type="chain" id="PRO_5002087031" evidence="6">
    <location>
        <begin position="30"/>
        <end position="1065"/>
    </location>
</feature>
<keyword evidence="4" id="KW-0798">TonB box</keyword>